<evidence type="ECO:0000259" key="2">
    <source>
        <dbReference type="PROSITE" id="PS51186"/>
    </source>
</evidence>
<dbReference type="InterPro" id="IPR016181">
    <property type="entry name" value="Acyl_CoA_acyltransferase"/>
</dbReference>
<dbReference type="GO" id="GO:0016747">
    <property type="term" value="F:acyltransferase activity, transferring groups other than amino-acyl groups"/>
    <property type="evidence" value="ECO:0007669"/>
    <property type="project" value="InterPro"/>
</dbReference>
<keyword evidence="4" id="KW-1185">Reference proteome</keyword>
<name>A0A5M9JW89_MONFR</name>
<sequence length="211" mass="23714">MPSSDSSKFFTEDWTVTLPSHPNLRFIRLIPSRYNHLVRILSNPLNDPNNRRPDDTSWQDSDSQNLTSIFTKRYLAAKMDHKALSLLVEEDGKMVGIGMIHELEHQPRVANIGTILEAEGRGHGVGKVLMELLLRLSNELDVDAVEAGTFKANAAMRGLMRSLGVEETDEEKTMPGNRKVAEILFKDIARERWKDLEIGVEFLGMADGWGG</sequence>
<dbReference type="CDD" id="cd04301">
    <property type="entry name" value="NAT_SF"/>
    <property type="match status" value="1"/>
</dbReference>
<organism evidence="3 4">
    <name type="scientific">Monilinia fructicola</name>
    <name type="common">Brown rot fungus</name>
    <name type="synonym">Ciboria fructicola</name>
    <dbReference type="NCBI Taxonomy" id="38448"/>
    <lineage>
        <taxon>Eukaryota</taxon>
        <taxon>Fungi</taxon>
        <taxon>Dikarya</taxon>
        <taxon>Ascomycota</taxon>
        <taxon>Pezizomycotina</taxon>
        <taxon>Leotiomycetes</taxon>
        <taxon>Helotiales</taxon>
        <taxon>Sclerotiniaceae</taxon>
        <taxon>Monilinia</taxon>
    </lineage>
</organism>
<evidence type="ECO:0000313" key="4">
    <source>
        <dbReference type="Proteomes" id="UP000322873"/>
    </source>
</evidence>
<proteinExistence type="predicted"/>
<accession>A0A5M9JW89</accession>
<evidence type="ECO:0000313" key="3">
    <source>
        <dbReference type="EMBL" id="KAA8571075.1"/>
    </source>
</evidence>
<dbReference type="Pfam" id="PF00583">
    <property type="entry name" value="Acetyltransf_1"/>
    <property type="match status" value="1"/>
</dbReference>
<gene>
    <name evidence="3" type="ORF">EYC84_000430</name>
</gene>
<feature type="domain" description="N-acetyltransferase" evidence="2">
    <location>
        <begin position="24"/>
        <end position="189"/>
    </location>
</feature>
<dbReference type="AlphaFoldDB" id="A0A5M9JW89"/>
<dbReference type="Proteomes" id="UP000322873">
    <property type="component" value="Unassembled WGS sequence"/>
</dbReference>
<dbReference type="VEuPathDB" id="FungiDB:MFRU_028g00900"/>
<dbReference type="EMBL" id="VICG01000006">
    <property type="protein sequence ID" value="KAA8571075.1"/>
    <property type="molecule type" value="Genomic_DNA"/>
</dbReference>
<comment type="caution">
    <text evidence="3">The sequence shown here is derived from an EMBL/GenBank/DDBJ whole genome shotgun (WGS) entry which is preliminary data.</text>
</comment>
<dbReference type="SUPFAM" id="SSF55729">
    <property type="entry name" value="Acyl-CoA N-acyltransferases (Nat)"/>
    <property type="match status" value="1"/>
</dbReference>
<reference evidence="3 4" key="1">
    <citation type="submission" date="2019-06" db="EMBL/GenBank/DDBJ databases">
        <title>Genome Sequence of the Brown Rot Fungal Pathogen Monilinia fructicola.</title>
        <authorList>
            <person name="De Miccolis Angelini R.M."/>
            <person name="Landi L."/>
            <person name="Abate D."/>
            <person name="Pollastro S."/>
            <person name="Romanazzi G."/>
            <person name="Faretra F."/>
        </authorList>
    </citation>
    <scope>NUCLEOTIDE SEQUENCE [LARGE SCALE GENOMIC DNA]</scope>
    <source>
        <strain evidence="3 4">Mfrc123</strain>
    </source>
</reference>
<feature type="region of interest" description="Disordered" evidence="1">
    <location>
        <begin position="42"/>
        <end position="62"/>
    </location>
</feature>
<evidence type="ECO:0000256" key="1">
    <source>
        <dbReference type="SAM" id="MobiDB-lite"/>
    </source>
</evidence>
<protein>
    <recommendedName>
        <fullName evidence="2">N-acetyltransferase domain-containing protein</fullName>
    </recommendedName>
</protein>
<dbReference type="InterPro" id="IPR000182">
    <property type="entry name" value="GNAT_dom"/>
</dbReference>
<dbReference type="PROSITE" id="PS51186">
    <property type="entry name" value="GNAT"/>
    <property type="match status" value="1"/>
</dbReference>
<dbReference type="Gene3D" id="3.40.630.30">
    <property type="match status" value="1"/>
</dbReference>